<dbReference type="RefSeq" id="WP_268879283.1">
    <property type="nucleotide sequence ID" value="NZ_CP114028.1"/>
</dbReference>
<gene>
    <name evidence="1" type="ORF">OH818_00445</name>
</gene>
<proteinExistence type="predicted"/>
<keyword evidence="2" id="KW-1185">Reference proteome</keyword>
<reference evidence="1" key="1">
    <citation type="submission" date="2022-12" db="EMBL/GenBank/DDBJ databases">
        <title>Jiella pelagia sp. nov., isolated from phosphonate enriched culture of Northwest Pacific surface seawater.</title>
        <authorList>
            <person name="Shin D.Y."/>
            <person name="Hwang C.Y."/>
        </authorList>
    </citation>
    <scope>NUCLEOTIDE SEQUENCE</scope>
    <source>
        <strain evidence="1">HL-NP1</strain>
        <plasmid evidence="1">unnamed1</plasmid>
    </source>
</reference>
<name>A0ABY7BT66_9HYPH</name>
<dbReference type="Proteomes" id="UP001164020">
    <property type="component" value="Plasmid unnamed1"/>
</dbReference>
<organism evidence="1 2">
    <name type="scientific">Jiella pelagia</name>
    <dbReference type="NCBI Taxonomy" id="2986949"/>
    <lineage>
        <taxon>Bacteria</taxon>
        <taxon>Pseudomonadati</taxon>
        <taxon>Pseudomonadota</taxon>
        <taxon>Alphaproteobacteria</taxon>
        <taxon>Hyphomicrobiales</taxon>
        <taxon>Aurantimonadaceae</taxon>
        <taxon>Jiella</taxon>
    </lineage>
</organism>
<geneLocation type="plasmid" evidence="1 2">
    <name>unnamed1</name>
</geneLocation>
<evidence type="ECO:0000313" key="1">
    <source>
        <dbReference type="EMBL" id="WAP66839.1"/>
    </source>
</evidence>
<evidence type="ECO:0000313" key="2">
    <source>
        <dbReference type="Proteomes" id="UP001164020"/>
    </source>
</evidence>
<dbReference type="EMBL" id="CP114028">
    <property type="protein sequence ID" value="WAP66839.1"/>
    <property type="molecule type" value="Genomic_DNA"/>
</dbReference>
<accession>A0ABY7BT66</accession>
<protein>
    <submittedName>
        <fullName evidence="1">Uncharacterized protein</fullName>
    </submittedName>
</protein>
<sequence length="81" mass="8756">MNRALKEAIDAEIERSHHSGMALVLGDSAKRVVSSIGGSGEVMYALVERGLLSEASRRCMPVMLGHPIQEAVKEKQEIHSG</sequence>
<keyword evidence="1" id="KW-0614">Plasmid</keyword>